<protein>
    <submittedName>
        <fullName evidence="2">Uncharacterized protein</fullName>
    </submittedName>
</protein>
<keyword evidence="3" id="KW-1185">Reference proteome</keyword>
<dbReference type="AlphaFoldDB" id="A0A0D2Q2B6"/>
<evidence type="ECO:0000313" key="3">
    <source>
        <dbReference type="Proteomes" id="UP000054270"/>
    </source>
</evidence>
<feature type="compositionally biased region" description="Basic residues" evidence="1">
    <location>
        <begin position="206"/>
        <end position="215"/>
    </location>
</feature>
<dbReference type="OrthoDB" id="2210012at2759"/>
<proteinExistence type="predicted"/>
<feature type="region of interest" description="Disordered" evidence="1">
    <location>
        <begin position="28"/>
        <end position="47"/>
    </location>
</feature>
<feature type="compositionally biased region" description="Polar residues" evidence="1">
    <location>
        <begin position="139"/>
        <end position="150"/>
    </location>
</feature>
<feature type="compositionally biased region" description="Low complexity" evidence="1">
    <location>
        <begin position="95"/>
        <end position="109"/>
    </location>
</feature>
<dbReference type="OMA" id="STERSQW"/>
<name>A0A0D2Q2B6_HYPSF</name>
<feature type="region of interest" description="Disordered" evidence="1">
    <location>
        <begin position="60"/>
        <end position="215"/>
    </location>
</feature>
<evidence type="ECO:0000256" key="1">
    <source>
        <dbReference type="SAM" id="MobiDB-lite"/>
    </source>
</evidence>
<gene>
    <name evidence="2" type="ORF">HYPSUDRAFT_199403</name>
</gene>
<feature type="compositionally biased region" description="Pro residues" evidence="1">
    <location>
        <begin position="63"/>
        <end position="87"/>
    </location>
</feature>
<dbReference type="EMBL" id="KN817530">
    <property type="protein sequence ID" value="KJA25675.1"/>
    <property type="molecule type" value="Genomic_DNA"/>
</dbReference>
<organism evidence="2 3">
    <name type="scientific">Hypholoma sublateritium (strain FD-334 SS-4)</name>
    <dbReference type="NCBI Taxonomy" id="945553"/>
    <lineage>
        <taxon>Eukaryota</taxon>
        <taxon>Fungi</taxon>
        <taxon>Dikarya</taxon>
        <taxon>Basidiomycota</taxon>
        <taxon>Agaricomycotina</taxon>
        <taxon>Agaricomycetes</taxon>
        <taxon>Agaricomycetidae</taxon>
        <taxon>Agaricales</taxon>
        <taxon>Agaricineae</taxon>
        <taxon>Strophariaceae</taxon>
        <taxon>Hypholoma</taxon>
    </lineage>
</organism>
<reference evidence="3" key="1">
    <citation type="submission" date="2014-04" db="EMBL/GenBank/DDBJ databases">
        <title>Evolutionary Origins and Diversification of the Mycorrhizal Mutualists.</title>
        <authorList>
            <consortium name="DOE Joint Genome Institute"/>
            <consortium name="Mycorrhizal Genomics Consortium"/>
            <person name="Kohler A."/>
            <person name="Kuo A."/>
            <person name="Nagy L.G."/>
            <person name="Floudas D."/>
            <person name="Copeland A."/>
            <person name="Barry K.W."/>
            <person name="Cichocki N."/>
            <person name="Veneault-Fourrey C."/>
            <person name="LaButti K."/>
            <person name="Lindquist E.A."/>
            <person name="Lipzen A."/>
            <person name="Lundell T."/>
            <person name="Morin E."/>
            <person name="Murat C."/>
            <person name="Riley R."/>
            <person name="Ohm R."/>
            <person name="Sun H."/>
            <person name="Tunlid A."/>
            <person name="Henrissat B."/>
            <person name="Grigoriev I.V."/>
            <person name="Hibbett D.S."/>
            <person name="Martin F."/>
        </authorList>
    </citation>
    <scope>NUCLEOTIDE SEQUENCE [LARGE SCALE GENOMIC DNA]</scope>
    <source>
        <strain evidence="3">FD-334 SS-4</strain>
    </source>
</reference>
<dbReference type="Proteomes" id="UP000054270">
    <property type="component" value="Unassembled WGS sequence"/>
</dbReference>
<sequence>MDADIDWCLSCNRRVPHGLLYCSPACRPAPAHARQEPTASATHSWRAAPDDRAAIHAWAAAVPPGPPPPADAPPPVPAGSPAPPNLVRPPRRAVPPSLSMTTPAATAAAPHHHPASLPLPAPRRPPSSASLALSGCASAGQTSRCTPATESSLATPPPHAHAHPTPLLASSRRPSVIGGIFRGWAAPPAPTPKCDPPTETLSFPARGRRASRAAA</sequence>
<evidence type="ECO:0000313" key="2">
    <source>
        <dbReference type="EMBL" id="KJA25675.1"/>
    </source>
</evidence>
<accession>A0A0D2Q2B6</accession>